<dbReference type="AlphaFoldDB" id="A0A1H5SH10"/>
<feature type="domain" description="SusD-like N-terminal" evidence="8">
    <location>
        <begin position="96"/>
        <end position="226"/>
    </location>
</feature>
<keyword evidence="5" id="KW-0998">Cell outer membrane</keyword>
<evidence type="ECO:0000259" key="8">
    <source>
        <dbReference type="Pfam" id="PF14322"/>
    </source>
</evidence>
<evidence type="ECO:0000313" key="10">
    <source>
        <dbReference type="Proteomes" id="UP000236736"/>
    </source>
</evidence>
<evidence type="ECO:0000259" key="7">
    <source>
        <dbReference type="Pfam" id="PF07980"/>
    </source>
</evidence>
<dbReference type="STRING" id="1120964.GCA_001313265_04839"/>
<dbReference type="SUPFAM" id="SSF48452">
    <property type="entry name" value="TPR-like"/>
    <property type="match status" value="1"/>
</dbReference>
<name>A0A1H5SH10_9BACT</name>
<evidence type="ECO:0000256" key="2">
    <source>
        <dbReference type="ARBA" id="ARBA00006275"/>
    </source>
</evidence>
<protein>
    <submittedName>
        <fullName evidence="9">Starch-binding associating with outer membrane</fullName>
    </submittedName>
</protein>
<dbReference type="EMBL" id="FNVR01000001">
    <property type="protein sequence ID" value="SEF49071.1"/>
    <property type="molecule type" value="Genomic_DNA"/>
</dbReference>
<keyword evidence="10" id="KW-1185">Reference proteome</keyword>
<evidence type="ECO:0000313" key="9">
    <source>
        <dbReference type="EMBL" id="SEF49071.1"/>
    </source>
</evidence>
<accession>A0A1H5SH10</accession>
<organism evidence="9 10">
    <name type="scientific">Algoriphagus boritolerans DSM 17298 = JCM 18970</name>
    <dbReference type="NCBI Taxonomy" id="1120964"/>
    <lineage>
        <taxon>Bacteria</taxon>
        <taxon>Pseudomonadati</taxon>
        <taxon>Bacteroidota</taxon>
        <taxon>Cytophagia</taxon>
        <taxon>Cytophagales</taxon>
        <taxon>Cyclobacteriaceae</taxon>
        <taxon>Algoriphagus</taxon>
    </lineage>
</organism>
<feature type="chain" id="PRO_5009283985" evidence="6">
    <location>
        <begin position="18"/>
        <end position="513"/>
    </location>
</feature>
<dbReference type="InterPro" id="IPR012944">
    <property type="entry name" value="SusD_RagB_dom"/>
</dbReference>
<sequence length="513" mass="57627">MKKLIYLILTISLLSFACSEDYLERNSLTQLAEGNFWQNEQDALLGINGIYEVLQDRVMYSGNLNGTAGLPQHDSFADNTFNNYKFEGPGNFVEGRADPSYDFFNSFWASLYRGIGRANNALENIENIPAENIDAANKDILIGQVKFLRALFYFHLAVYFEDAPLITEFQTLEEAYVTKATYSEIRAFIEQELREAAAVLPVSYPASQFGYATRGAALGLLARFELYNGNFQEVVNLTSEIMGLGYSLHPDYGQLFTENAEQSPEIVFSVRFIQDQSDNGETFSSTFLGIPKVNVQPMPNMVDAYLAIDGLPISESPLYDPANRKANRDPRLRSSVYFQGDIFLKYLNRPFGGNTATKFGLKKYIRDDVSDQGINPGAPGGQDFYVIRYADVLLMRAEALTESGQLSEVYPLLDQIRVRAGMPTVSEVNGTDLSQEELLDLVKLERRVELAFEGLRFFDVKRWGEVEEAYARAAADPVGPYNPEYRGRKSEVFAIPLSELDANPNLVQNPAWD</sequence>
<dbReference type="RefSeq" id="WP_103923121.1">
    <property type="nucleotide sequence ID" value="NZ_FNVR01000001.1"/>
</dbReference>
<dbReference type="CDD" id="cd08977">
    <property type="entry name" value="SusD"/>
    <property type="match status" value="1"/>
</dbReference>
<comment type="subcellular location">
    <subcellularLocation>
        <location evidence="1">Cell outer membrane</location>
    </subcellularLocation>
</comment>
<dbReference type="GO" id="GO:0009279">
    <property type="term" value="C:cell outer membrane"/>
    <property type="evidence" value="ECO:0007669"/>
    <property type="project" value="UniProtKB-SubCell"/>
</dbReference>
<dbReference type="OrthoDB" id="621018at2"/>
<dbReference type="InterPro" id="IPR011990">
    <property type="entry name" value="TPR-like_helical_dom_sf"/>
</dbReference>
<keyword evidence="4" id="KW-0472">Membrane</keyword>
<evidence type="ECO:0000256" key="4">
    <source>
        <dbReference type="ARBA" id="ARBA00023136"/>
    </source>
</evidence>
<dbReference type="Pfam" id="PF14322">
    <property type="entry name" value="SusD-like_3"/>
    <property type="match status" value="1"/>
</dbReference>
<reference evidence="10" key="1">
    <citation type="submission" date="2016-10" db="EMBL/GenBank/DDBJ databases">
        <authorList>
            <person name="Varghese N."/>
            <person name="Submissions S."/>
        </authorList>
    </citation>
    <scope>NUCLEOTIDE SEQUENCE [LARGE SCALE GENOMIC DNA]</scope>
    <source>
        <strain evidence="10">DSM 17298</strain>
    </source>
</reference>
<feature type="signal peptide" evidence="6">
    <location>
        <begin position="1"/>
        <end position="17"/>
    </location>
</feature>
<evidence type="ECO:0000256" key="5">
    <source>
        <dbReference type="ARBA" id="ARBA00023237"/>
    </source>
</evidence>
<dbReference type="Pfam" id="PF07980">
    <property type="entry name" value="SusD_RagB"/>
    <property type="match status" value="1"/>
</dbReference>
<evidence type="ECO:0000256" key="6">
    <source>
        <dbReference type="SAM" id="SignalP"/>
    </source>
</evidence>
<comment type="similarity">
    <text evidence="2">Belongs to the SusD family.</text>
</comment>
<gene>
    <name evidence="9" type="ORF">SAMN03080598_00421</name>
</gene>
<dbReference type="Gene3D" id="1.25.40.390">
    <property type="match status" value="1"/>
</dbReference>
<dbReference type="InterPro" id="IPR033985">
    <property type="entry name" value="SusD-like_N"/>
</dbReference>
<dbReference type="Proteomes" id="UP000236736">
    <property type="component" value="Unassembled WGS sequence"/>
</dbReference>
<proteinExistence type="inferred from homology"/>
<evidence type="ECO:0000256" key="3">
    <source>
        <dbReference type="ARBA" id="ARBA00022729"/>
    </source>
</evidence>
<dbReference type="PROSITE" id="PS51257">
    <property type="entry name" value="PROKAR_LIPOPROTEIN"/>
    <property type="match status" value="1"/>
</dbReference>
<evidence type="ECO:0000256" key="1">
    <source>
        <dbReference type="ARBA" id="ARBA00004442"/>
    </source>
</evidence>
<keyword evidence="3 6" id="KW-0732">Signal</keyword>
<feature type="domain" description="RagB/SusD" evidence="7">
    <location>
        <begin position="264"/>
        <end position="512"/>
    </location>
</feature>